<dbReference type="InterPro" id="IPR019734">
    <property type="entry name" value="TPR_rpt"/>
</dbReference>
<reference evidence="6 7" key="1">
    <citation type="submission" date="2015-04" db="EMBL/GenBank/DDBJ databases">
        <authorList>
            <person name="Syromyatnikov M.Y."/>
            <person name="Popov V.N."/>
        </authorList>
    </citation>
    <scope>NUCLEOTIDE SEQUENCE [LARGE SCALE GENOMIC DNA]</scope>
</reference>
<dbReference type="InterPro" id="IPR056277">
    <property type="entry name" value="PPIase_AIP"/>
</dbReference>
<dbReference type="EMBL" id="CVRI01000048">
    <property type="protein sequence ID" value="CRK98842.1"/>
    <property type="molecule type" value="Genomic_DNA"/>
</dbReference>
<dbReference type="Pfam" id="PF23322">
    <property type="entry name" value="PPIase_AIP"/>
    <property type="match status" value="1"/>
</dbReference>
<keyword evidence="2" id="KW-0963">Cytoplasm</keyword>
<evidence type="ECO:0000313" key="7">
    <source>
        <dbReference type="Proteomes" id="UP000183832"/>
    </source>
</evidence>
<evidence type="ECO:0000256" key="3">
    <source>
        <dbReference type="ARBA" id="ARBA00022737"/>
    </source>
</evidence>
<dbReference type="InterPro" id="IPR011990">
    <property type="entry name" value="TPR-like_helical_dom_sf"/>
</dbReference>
<dbReference type="GO" id="GO:0005737">
    <property type="term" value="C:cytoplasm"/>
    <property type="evidence" value="ECO:0007669"/>
    <property type="project" value="UniProtKB-SubCell"/>
</dbReference>
<evidence type="ECO:0000256" key="1">
    <source>
        <dbReference type="ARBA" id="ARBA00004496"/>
    </source>
</evidence>
<keyword evidence="3" id="KW-0677">Repeat</keyword>
<comment type="subcellular location">
    <subcellularLocation>
        <location evidence="1">Cytoplasm</location>
    </subcellularLocation>
</comment>
<proteinExistence type="predicted"/>
<evidence type="ECO:0000256" key="4">
    <source>
        <dbReference type="ARBA" id="ARBA00022803"/>
    </source>
</evidence>
<keyword evidence="7" id="KW-1185">Reference proteome</keyword>
<evidence type="ECO:0000259" key="5">
    <source>
        <dbReference type="Pfam" id="PF23322"/>
    </source>
</evidence>
<dbReference type="Proteomes" id="UP000183832">
    <property type="component" value="Unassembled WGS sequence"/>
</dbReference>
<dbReference type="AlphaFoldDB" id="A0A1J1IGE4"/>
<sequence>MKMDPSVDNALIKKETLYAGTKYVSLTPGTKIKFHFETKRADNLKVVDDSRKINKPMELVLGKKFKLEVWEVIVQKMSLNEVAKFTVDKSLVQQYPFVSKTIRDAYKKPEERKHCCGMTLQNEGIGYHDLDELFHSPCDLIFTIEVLSIELPEEYEKETWQLNEDEKLKSIEDYRIRGNQKFKESKLKEAEELYSLALGVLEQLMLKEKPKDEEWLALAKIKVPLLLNFAQCKLLEKDFYRVIECCTEVLTYEPDNLKALYRRGKGHIGAWNPNQAQEDLNRCISLDPSLKSAITKEINSLKEKIKSFEDKDKSNFQKLF</sequence>
<dbReference type="SUPFAM" id="SSF48452">
    <property type="entry name" value="TPR-like"/>
    <property type="match status" value="1"/>
</dbReference>
<evidence type="ECO:0000313" key="6">
    <source>
        <dbReference type="EMBL" id="CRK98842.1"/>
    </source>
</evidence>
<dbReference type="SMART" id="SM00028">
    <property type="entry name" value="TPR"/>
    <property type="match status" value="3"/>
</dbReference>
<accession>A0A1J1IGE4</accession>
<feature type="domain" description="AIP/AIPL N-terminal FKBP-type PPIase" evidence="5">
    <location>
        <begin position="28"/>
        <end position="145"/>
    </location>
</feature>
<dbReference type="SUPFAM" id="SSF54534">
    <property type="entry name" value="FKBP-like"/>
    <property type="match status" value="1"/>
</dbReference>
<dbReference type="Gene3D" id="1.25.40.10">
    <property type="entry name" value="Tetratricopeptide repeat domain"/>
    <property type="match status" value="1"/>
</dbReference>
<dbReference type="Gene3D" id="3.10.50.40">
    <property type="match status" value="1"/>
</dbReference>
<dbReference type="PANTHER" id="PTHR11242">
    <property type="entry name" value="ARYL HYDROCARBON RECEPTOR INTERACTING PROTEIN RELATED"/>
    <property type="match status" value="1"/>
</dbReference>
<gene>
    <name evidence="6" type="ORF">CLUMA_CG012091</name>
</gene>
<keyword evidence="4" id="KW-0802">TPR repeat</keyword>
<dbReference type="InterPro" id="IPR046357">
    <property type="entry name" value="PPIase_dom_sf"/>
</dbReference>
<name>A0A1J1IGE4_9DIPT</name>
<dbReference type="InterPro" id="IPR039663">
    <property type="entry name" value="AIP/AIPL1/TTC9"/>
</dbReference>
<dbReference type="OrthoDB" id="5829758at2759"/>
<dbReference type="GO" id="GO:0003755">
    <property type="term" value="F:peptidyl-prolyl cis-trans isomerase activity"/>
    <property type="evidence" value="ECO:0007669"/>
    <property type="project" value="InterPro"/>
</dbReference>
<evidence type="ECO:0000256" key="2">
    <source>
        <dbReference type="ARBA" id="ARBA00022490"/>
    </source>
</evidence>
<dbReference type="PANTHER" id="PTHR11242:SF0">
    <property type="entry name" value="TPR_REGION DOMAIN-CONTAINING PROTEIN"/>
    <property type="match status" value="1"/>
</dbReference>
<protein>
    <submittedName>
        <fullName evidence="6">CLUMA_CG012091, isoform A</fullName>
    </submittedName>
</protein>
<dbReference type="FunFam" id="1.25.40.10:FF:000052">
    <property type="entry name" value="Aryl-hydrocarbon-interacting protein-like 1"/>
    <property type="match status" value="1"/>
</dbReference>
<dbReference type="STRING" id="568069.A0A1J1IGE4"/>
<organism evidence="6 7">
    <name type="scientific">Clunio marinus</name>
    <dbReference type="NCBI Taxonomy" id="568069"/>
    <lineage>
        <taxon>Eukaryota</taxon>
        <taxon>Metazoa</taxon>
        <taxon>Ecdysozoa</taxon>
        <taxon>Arthropoda</taxon>
        <taxon>Hexapoda</taxon>
        <taxon>Insecta</taxon>
        <taxon>Pterygota</taxon>
        <taxon>Neoptera</taxon>
        <taxon>Endopterygota</taxon>
        <taxon>Diptera</taxon>
        <taxon>Nematocera</taxon>
        <taxon>Chironomoidea</taxon>
        <taxon>Chironomidae</taxon>
        <taxon>Clunio</taxon>
    </lineage>
</organism>